<evidence type="ECO:0000259" key="9">
    <source>
        <dbReference type="PROSITE" id="PS50146"/>
    </source>
</evidence>
<keyword evidence="8" id="KW-1208">Phospholipid metabolism</keyword>
<comment type="cofactor">
    <cofactor evidence="1">
        <name>Mg(2+)</name>
        <dbReference type="ChEBI" id="CHEBI:18420"/>
    </cofactor>
</comment>
<dbReference type="GO" id="GO:0008654">
    <property type="term" value="P:phospholipid biosynthetic process"/>
    <property type="evidence" value="ECO:0007669"/>
    <property type="project" value="UniProtKB-KW"/>
</dbReference>
<dbReference type="PANTHER" id="PTHR12358:SF54">
    <property type="entry name" value="SPHINGOSINE KINASE RELATED PROTEIN"/>
    <property type="match status" value="1"/>
</dbReference>
<dbReference type="Proteomes" id="UP000051861">
    <property type="component" value="Unassembled WGS sequence"/>
</dbReference>
<comment type="caution">
    <text evidence="10">The sequence shown here is derived from an EMBL/GenBank/DDBJ whole genome shotgun (WGS) entry which is preliminary data.</text>
</comment>
<accession>A0A0S7Y5I6</accession>
<dbReference type="Pfam" id="PF19279">
    <property type="entry name" value="YegS_C"/>
    <property type="match status" value="1"/>
</dbReference>
<dbReference type="AlphaFoldDB" id="A0A0S7Y5I6"/>
<evidence type="ECO:0000256" key="2">
    <source>
        <dbReference type="ARBA" id="ARBA00005983"/>
    </source>
</evidence>
<organism evidence="10 11">
    <name type="scientific">candidate division WOR-1 bacterium DG_54_3</name>
    <dbReference type="NCBI Taxonomy" id="1703775"/>
    <lineage>
        <taxon>Bacteria</taxon>
        <taxon>Bacillati</taxon>
        <taxon>Saganbacteria</taxon>
    </lineage>
</organism>
<evidence type="ECO:0000313" key="10">
    <source>
        <dbReference type="EMBL" id="KPJ69989.1"/>
    </source>
</evidence>
<keyword evidence="3" id="KW-0808">Transferase</keyword>
<dbReference type="GO" id="GO:0016301">
    <property type="term" value="F:kinase activity"/>
    <property type="evidence" value="ECO:0007669"/>
    <property type="project" value="UniProtKB-KW"/>
</dbReference>
<evidence type="ECO:0000256" key="6">
    <source>
        <dbReference type="ARBA" id="ARBA00022840"/>
    </source>
</evidence>
<dbReference type="Gene3D" id="2.60.200.40">
    <property type="match status" value="1"/>
</dbReference>
<dbReference type="GO" id="GO:0005524">
    <property type="term" value="F:ATP binding"/>
    <property type="evidence" value="ECO:0007669"/>
    <property type="project" value="UniProtKB-KW"/>
</dbReference>
<name>A0A0S7Y5I6_UNCSA</name>
<dbReference type="PANTHER" id="PTHR12358">
    <property type="entry name" value="SPHINGOSINE KINASE"/>
    <property type="match status" value="1"/>
</dbReference>
<dbReference type="NCBIfam" id="TIGR00147">
    <property type="entry name" value="YegS/Rv2252/BmrU family lipid kinase"/>
    <property type="match status" value="1"/>
</dbReference>
<dbReference type="Pfam" id="PF00781">
    <property type="entry name" value="DAGK_cat"/>
    <property type="match status" value="1"/>
</dbReference>
<evidence type="ECO:0000313" key="11">
    <source>
        <dbReference type="Proteomes" id="UP000051861"/>
    </source>
</evidence>
<keyword evidence="4" id="KW-0547">Nucleotide-binding</keyword>
<keyword evidence="7" id="KW-0594">Phospholipid biosynthesis</keyword>
<dbReference type="EMBL" id="LIZX01000010">
    <property type="protein sequence ID" value="KPJ69989.1"/>
    <property type="molecule type" value="Genomic_DNA"/>
</dbReference>
<sequence>MKVLLVYNAVAAHKRAKKILPDIESSFIDKGIEFDLRLTDYPEHAVDIVASADLSEYDGVIAAGGDGTLFEVINGYYKNPAQEKIPLGVLPIGTGNAFARDFELDSSRWEEAVEIIRLRRPRKVDVGVFHTHGQDYYFLNIMGLGFVADVGKIAHKLKIFGNVSYTLGVLYRTVFLKAYHVKIEADGKILERENIFVEISNTRYTSNFLMAPNAEIDDGLLDVTLVSKITRRRLIQCFPKIFTGEHIHLDEVEQFKAKKIVVETDTPKILTPDGELVGITPVSVECLHQAVPVFWK</sequence>
<dbReference type="InterPro" id="IPR017438">
    <property type="entry name" value="ATP-NAD_kinase_N"/>
</dbReference>
<proteinExistence type="inferred from homology"/>
<dbReference type="InterPro" id="IPR050187">
    <property type="entry name" value="Lipid_Phosphate_FormReg"/>
</dbReference>
<feature type="domain" description="DAGKc" evidence="9">
    <location>
        <begin position="1"/>
        <end position="133"/>
    </location>
</feature>
<comment type="similarity">
    <text evidence="2">Belongs to the diacylglycerol/lipid kinase family.</text>
</comment>
<dbReference type="InterPro" id="IPR016064">
    <property type="entry name" value="NAD/diacylglycerol_kinase_sf"/>
</dbReference>
<evidence type="ECO:0000256" key="5">
    <source>
        <dbReference type="ARBA" id="ARBA00022777"/>
    </source>
</evidence>
<evidence type="ECO:0000256" key="1">
    <source>
        <dbReference type="ARBA" id="ARBA00001946"/>
    </source>
</evidence>
<evidence type="ECO:0000256" key="7">
    <source>
        <dbReference type="ARBA" id="ARBA00023209"/>
    </source>
</evidence>
<reference evidence="10 11" key="1">
    <citation type="journal article" date="2015" name="Microbiome">
        <title>Genomic resolution of linkages in carbon, nitrogen, and sulfur cycling among widespread estuary sediment bacteria.</title>
        <authorList>
            <person name="Baker B.J."/>
            <person name="Lazar C.S."/>
            <person name="Teske A.P."/>
            <person name="Dick G.J."/>
        </authorList>
    </citation>
    <scope>NUCLEOTIDE SEQUENCE [LARGE SCALE GENOMIC DNA]</scope>
    <source>
        <strain evidence="10">DG_54_3</strain>
    </source>
</reference>
<keyword evidence="6" id="KW-0067">ATP-binding</keyword>
<protein>
    <recommendedName>
        <fullName evidence="9">DAGKc domain-containing protein</fullName>
    </recommendedName>
</protein>
<dbReference type="InterPro" id="IPR001206">
    <property type="entry name" value="Diacylglycerol_kinase_cat_dom"/>
</dbReference>
<dbReference type="Gene3D" id="3.40.50.10330">
    <property type="entry name" value="Probable inorganic polyphosphate/atp-NAD kinase, domain 1"/>
    <property type="match status" value="1"/>
</dbReference>
<keyword evidence="5" id="KW-0418">Kinase</keyword>
<dbReference type="InterPro" id="IPR045540">
    <property type="entry name" value="YegS/DAGK_C"/>
</dbReference>
<dbReference type="SMART" id="SM00046">
    <property type="entry name" value="DAGKc"/>
    <property type="match status" value="1"/>
</dbReference>
<evidence type="ECO:0000256" key="4">
    <source>
        <dbReference type="ARBA" id="ARBA00022741"/>
    </source>
</evidence>
<keyword evidence="7" id="KW-0444">Lipid biosynthesis</keyword>
<gene>
    <name evidence="10" type="ORF">AMJ44_01530</name>
</gene>
<keyword evidence="7" id="KW-0443">Lipid metabolism</keyword>
<dbReference type="SUPFAM" id="SSF111331">
    <property type="entry name" value="NAD kinase/diacylglycerol kinase-like"/>
    <property type="match status" value="1"/>
</dbReference>
<dbReference type="PROSITE" id="PS50146">
    <property type="entry name" value="DAGK"/>
    <property type="match status" value="1"/>
</dbReference>
<evidence type="ECO:0000256" key="3">
    <source>
        <dbReference type="ARBA" id="ARBA00022679"/>
    </source>
</evidence>
<evidence type="ECO:0000256" key="8">
    <source>
        <dbReference type="ARBA" id="ARBA00023264"/>
    </source>
</evidence>
<dbReference type="InterPro" id="IPR005218">
    <property type="entry name" value="Diacylglycerol/lipid_kinase"/>
</dbReference>